<evidence type="ECO:0000256" key="2">
    <source>
        <dbReference type="ARBA" id="ARBA00022833"/>
    </source>
</evidence>
<dbReference type="GO" id="GO:0016567">
    <property type="term" value="P:protein ubiquitination"/>
    <property type="evidence" value="ECO:0007669"/>
    <property type="project" value="TreeGrafter"/>
</dbReference>
<evidence type="ECO:0000313" key="7">
    <source>
        <dbReference type="Proteomes" id="UP000821853"/>
    </source>
</evidence>
<dbReference type="PANTHER" id="PTHR46171:SF3">
    <property type="entry name" value="GH10160P"/>
    <property type="match status" value="1"/>
</dbReference>
<feature type="compositionally biased region" description="Basic and acidic residues" evidence="4">
    <location>
        <begin position="261"/>
        <end position="271"/>
    </location>
</feature>
<dbReference type="AlphaFoldDB" id="A0A9J6FY42"/>
<comment type="caution">
    <text evidence="6">The sequence shown here is derived from an EMBL/GenBank/DDBJ whole genome shotgun (WGS) entry which is preliminary data.</text>
</comment>
<dbReference type="PROSITE" id="PS50089">
    <property type="entry name" value="ZF_RING_2"/>
    <property type="match status" value="1"/>
</dbReference>
<evidence type="ECO:0000256" key="3">
    <source>
        <dbReference type="PROSITE-ProRule" id="PRU00175"/>
    </source>
</evidence>
<keyword evidence="7" id="KW-1185">Reference proteome</keyword>
<dbReference type="SMART" id="SM00184">
    <property type="entry name" value="RING"/>
    <property type="match status" value="1"/>
</dbReference>
<keyword evidence="2" id="KW-0862">Zinc</keyword>
<dbReference type="Gene3D" id="3.30.40.10">
    <property type="entry name" value="Zinc/RING finger domain, C3HC4 (zinc finger)"/>
    <property type="match status" value="1"/>
</dbReference>
<gene>
    <name evidence="6" type="ORF">HPB48_003988</name>
</gene>
<evidence type="ECO:0000259" key="5">
    <source>
        <dbReference type="PROSITE" id="PS50089"/>
    </source>
</evidence>
<name>A0A9J6FY42_HAELO</name>
<evidence type="ECO:0000256" key="4">
    <source>
        <dbReference type="SAM" id="MobiDB-lite"/>
    </source>
</evidence>
<dbReference type="OrthoDB" id="1714475at2759"/>
<reference evidence="6 7" key="1">
    <citation type="journal article" date="2020" name="Cell">
        <title>Large-Scale Comparative Analyses of Tick Genomes Elucidate Their Genetic Diversity and Vector Capacities.</title>
        <authorList>
            <consortium name="Tick Genome and Microbiome Consortium (TIGMIC)"/>
            <person name="Jia N."/>
            <person name="Wang J."/>
            <person name="Shi W."/>
            <person name="Du L."/>
            <person name="Sun Y."/>
            <person name="Zhan W."/>
            <person name="Jiang J.F."/>
            <person name="Wang Q."/>
            <person name="Zhang B."/>
            <person name="Ji P."/>
            <person name="Bell-Sakyi L."/>
            <person name="Cui X.M."/>
            <person name="Yuan T.T."/>
            <person name="Jiang B.G."/>
            <person name="Yang W.F."/>
            <person name="Lam T.T."/>
            <person name="Chang Q.C."/>
            <person name="Ding S.J."/>
            <person name="Wang X.J."/>
            <person name="Zhu J.G."/>
            <person name="Ruan X.D."/>
            <person name="Zhao L."/>
            <person name="Wei J.T."/>
            <person name="Ye R.Z."/>
            <person name="Que T.C."/>
            <person name="Du C.H."/>
            <person name="Zhou Y.H."/>
            <person name="Cheng J.X."/>
            <person name="Dai P.F."/>
            <person name="Guo W.B."/>
            <person name="Han X.H."/>
            <person name="Huang E.J."/>
            <person name="Li L.F."/>
            <person name="Wei W."/>
            <person name="Gao Y.C."/>
            <person name="Liu J.Z."/>
            <person name="Shao H.Z."/>
            <person name="Wang X."/>
            <person name="Wang C.C."/>
            <person name="Yang T.C."/>
            <person name="Huo Q.B."/>
            <person name="Li W."/>
            <person name="Chen H.Y."/>
            <person name="Chen S.E."/>
            <person name="Zhou L.G."/>
            <person name="Ni X.B."/>
            <person name="Tian J.H."/>
            <person name="Sheng Y."/>
            <person name="Liu T."/>
            <person name="Pan Y.S."/>
            <person name="Xia L.Y."/>
            <person name="Li J."/>
            <person name="Zhao F."/>
            <person name="Cao W.C."/>
        </authorList>
    </citation>
    <scope>NUCLEOTIDE SEQUENCE [LARGE SCALE GENOMIC DNA]</scope>
    <source>
        <strain evidence="6">HaeL-2018</strain>
    </source>
</reference>
<dbReference type="SUPFAM" id="SSF57850">
    <property type="entry name" value="RING/U-box"/>
    <property type="match status" value="1"/>
</dbReference>
<sequence length="297" mass="32665">MPCAPPSRRVPANVASPGAVVLAVHRAPAAIMRPWIQGRLCDASVVGRPSVGSKPLCPWVPRRTIFGACSSNTGIASGSRPTWPRFRSSRTATRIARHPVGRNQPDMKARAGPSSAHQDPARSRLKGVSSGTPQAHQHVAQPGTARRPSRRFILAQTQFLRAFVVFARATDIPLGMLRSEIEELPAYRFNPGANDSGEVMCAVCLCHYRAQELVRILPGSHRFHAACVDRWVESNSRCPVCRTDALEAEPGASTRSCPATTHEHHTTPERMRIRKGQPPHLAYHPEAVYHEKKIKLY</sequence>
<dbReference type="GO" id="GO:0008270">
    <property type="term" value="F:zinc ion binding"/>
    <property type="evidence" value="ECO:0007669"/>
    <property type="project" value="UniProtKB-KW"/>
</dbReference>
<feature type="domain" description="RING-type" evidence="5">
    <location>
        <begin position="201"/>
        <end position="242"/>
    </location>
</feature>
<keyword evidence="1 3" id="KW-0479">Metal-binding</keyword>
<dbReference type="PANTHER" id="PTHR46171">
    <property type="entry name" value="GH10160P"/>
    <property type="match status" value="1"/>
</dbReference>
<dbReference type="Proteomes" id="UP000821853">
    <property type="component" value="Chromosome 3"/>
</dbReference>
<proteinExistence type="predicted"/>
<protein>
    <recommendedName>
        <fullName evidence="5">RING-type domain-containing protein</fullName>
    </recommendedName>
</protein>
<dbReference type="VEuPathDB" id="VectorBase:HLOH_055108"/>
<organism evidence="6 7">
    <name type="scientific">Haemaphysalis longicornis</name>
    <name type="common">Bush tick</name>
    <dbReference type="NCBI Taxonomy" id="44386"/>
    <lineage>
        <taxon>Eukaryota</taxon>
        <taxon>Metazoa</taxon>
        <taxon>Ecdysozoa</taxon>
        <taxon>Arthropoda</taxon>
        <taxon>Chelicerata</taxon>
        <taxon>Arachnida</taxon>
        <taxon>Acari</taxon>
        <taxon>Parasitiformes</taxon>
        <taxon>Ixodida</taxon>
        <taxon>Ixodoidea</taxon>
        <taxon>Ixodidae</taxon>
        <taxon>Haemaphysalinae</taxon>
        <taxon>Haemaphysalis</taxon>
    </lineage>
</organism>
<keyword evidence="1 3" id="KW-0863">Zinc-finger</keyword>
<feature type="region of interest" description="Disordered" evidence="4">
    <location>
        <begin position="251"/>
        <end position="271"/>
    </location>
</feature>
<dbReference type="InterPro" id="IPR001841">
    <property type="entry name" value="Znf_RING"/>
</dbReference>
<dbReference type="EMBL" id="JABSTR010000005">
    <property type="protein sequence ID" value="KAH9371038.1"/>
    <property type="molecule type" value="Genomic_DNA"/>
</dbReference>
<dbReference type="GO" id="GO:0061630">
    <property type="term" value="F:ubiquitin protein ligase activity"/>
    <property type="evidence" value="ECO:0007669"/>
    <property type="project" value="TreeGrafter"/>
</dbReference>
<dbReference type="InterPro" id="IPR013083">
    <property type="entry name" value="Znf_RING/FYVE/PHD"/>
</dbReference>
<evidence type="ECO:0000256" key="1">
    <source>
        <dbReference type="ARBA" id="ARBA00022771"/>
    </source>
</evidence>
<accession>A0A9J6FY42</accession>
<evidence type="ECO:0000313" key="6">
    <source>
        <dbReference type="EMBL" id="KAH9371038.1"/>
    </source>
</evidence>
<feature type="region of interest" description="Disordered" evidence="4">
    <location>
        <begin position="96"/>
        <end position="147"/>
    </location>
</feature>
<dbReference type="Pfam" id="PF13639">
    <property type="entry name" value="zf-RING_2"/>
    <property type="match status" value="1"/>
</dbReference>